<gene>
    <name evidence="1" type="ORF">CBW65_01235</name>
</gene>
<sequence length="103" mass="12044">MRFRLPVALVLGVLAGSMSVMLNVPDMMSNAEGIGFTQSAALEPEQLQSFIQRDHNLVLEQNGFYQENRELFDNWEMLQQHSELLYLYQDKINQLFEENMQLF</sequence>
<accession>A0A1Y0IH77</accession>
<evidence type="ECO:0000313" key="2">
    <source>
        <dbReference type="Proteomes" id="UP000195437"/>
    </source>
</evidence>
<evidence type="ECO:0000313" key="1">
    <source>
        <dbReference type="EMBL" id="ARU59827.1"/>
    </source>
</evidence>
<reference evidence="2" key="1">
    <citation type="submission" date="2017-05" db="EMBL/GenBank/DDBJ databases">
        <authorList>
            <person name="Sung H."/>
        </authorList>
    </citation>
    <scope>NUCLEOTIDE SEQUENCE [LARGE SCALE GENOMIC DNA]</scope>
    <source>
        <strain evidence="2">AR23208</strain>
    </source>
</reference>
<dbReference type="Proteomes" id="UP000195437">
    <property type="component" value="Chromosome"/>
</dbReference>
<organism evidence="1 2">
    <name type="scientific">Tumebacillus avium</name>
    <dbReference type="NCBI Taxonomy" id="1903704"/>
    <lineage>
        <taxon>Bacteria</taxon>
        <taxon>Bacillati</taxon>
        <taxon>Bacillota</taxon>
        <taxon>Bacilli</taxon>
        <taxon>Bacillales</taxon>
        <taxon>Alicyclobacillaceae</taxon>
        <taxon>Tumebacillus</taxon>
    </lineage>
</organism>
<keyword evidence="2" id="KW-1185">Reference proteome</keyword>
<protein>
    <submittedName>
        <fullName evidence="1">Uncharacterized protein</fullName>
    </submittedName>
</protein>
<dbReference type="AlphaFoldDB" id="A0A1Y0IH77"/>
<dbReference type="KEGG" id="tum:CBW65_01235"/>
<dbReference type="EMBL" id="CP021434">
    <property type="protein sequence ID" value="ARU59827.1"/>
    <property type="molecule type" value="Genomic_DNA"/>
</dbReference>
<name>A0A1Y0IH77_9BACL</name>
<proteinExistence type="predicted"/>